<keyword evidence="4" id="KW-1185">Reference proteome</keyword>
<reference evidence="3 4" key="1">
    <citation type="submission" date="2020-02" db="EMBL/GenBank/DDBJ databases">
        <authorList>
            <person name="Ma Q."/>
            <person name="Huang Y."/>
            <person name="Song X."/>
            <person name="Pei D."/>
        </authorList>
    </citation>
    <scope>NUCLEOTIDE SEQUENCE [LARGE SCALE GENOMIC DNA]</scope>
    <source>
        <strain evidence="3">Sxm20200214</strain>
        <tissue evidence="3">Leaf</tissue>
    </source>
</reference>
<feature type="coiled-coil region" evidence="1">
    <location>
        <begin position="248"/>
        <end position="323"/>
    </location>
</feature>
<dbReference type="InterPro" id="IPR040348">
    <property type="entry name" value="POLAR-like"/>
</dbReference>
<sequence>MDLWLIAATAATGYIAKQLQNVTKGKGNFLESSSSEETVKKQESPCRSLLSRLAKKPNENKFGDEEVPSTSGEGSGKYEDVVHSDSSLFGLLPEFLETGHGYWKACGVLGGETELSSSFRQRRFVKRNQRYRRLTKPLSCMESCLMSRFHREQMTMEDYLTSPFPSPRGSVSRPLLVTDGDRVISKGTADSLWLSQQQQLTLNEDEAAHRNEKSSKSIKHGLSDAMVLLQVGVSIGLIASFMARQAEVSKVKQELKKTENVVHDVEDELEMKDSLIVKEVDTEKAAENSESISNIEAELEAELERLEINMVEMEQDLEVEFAQGELIADRVRGKRESNQDPSGNSTPESGNYAVSPRELSLRLHKVINSRLEKRITELETALQESQRKVEQLVMESESKKSSWSRVWEAREVMTYKSDSIAIEHTKTNNNLAEMQPLVMNLTGEALDAFNESYDELMNINDDSEDDDESPLEEMHESELIHHEDFSSTSPWSHHHGDDSKAQEQELLDFIGLEEQDEEISDFESEMEKQLIKQIVEKTKQGSPVVLNAQKMMFLMEESEQKF</sequence>
<comment type="caution">
    <text evidence="3">The sequence shown here is derived from an EMBL/GenBank/DDBJ whole genome shotgun (WGS) entry which is preliminary data.</text>
</comment>
<organism evidence="3 4">
    <name type="scientific">Brassica carinata</name>
    <name type="common">Ethiopian mustard</name>
    <name type="synonym">Abyssinian cabbage</name>
    <dbReference type="NCBI Taxonomy" id="52824"/>
    <lineage>
        <taxon>Eukaryota</taxon>
        <taxon>Viridiplantae</taxon>
        <taxon>Streptophyta</taxon>
        <taxon>Embryophyta</taxon>
        <taxon>Tracheophyta</taxon>
        <taxon>Spermatophyta</taxon>
        <taxon>Magnoliopsida</taxon>
        <taxon>eudicotyledons</taxon>
        <taxon>Gunneridae</taxon>
        <taxon>Pentapetalae</taxon>
        <taxon>rosids</taxon>
        <taxon>malvids</taxon>
        <taxon>Brassicales</taxon>
        <taxon>Brassicaceae</taxon>
        <taxon>Brassiceae</taxon>
        <taxon>Brassica</taxon>
    </lineage>
</organism>
<dbReference type="PANTHER" id="PTHR33476:SF7">
    <property type="entry name" value="EMB|CAB62613.1"/>
    <property type="match status" value="1"/>
</dbReference>
<dbReference type="AlphaFoldDB" id="A0A8X7U5A4"/>
<dbReference type="EMBL" id="JAAMPC010000014">
    <property type="protein sequence ID" value="KAG2263571.1"/>
    <property type="molecule type" value="Genomic_DNA"/>
</dbReference>
<dbReference type="GO" id="GO:0008356">
    <property type="term" value="P:asymmetric cell division"/>
    <property type="evidence" value="ECO:0007669"/>
    <property type="project" value="InterPro"/>
</dbReference>
<feature type="region of interest" description="Disordered" evidence="2">
    <location>
        <begin position="330"/>
        <end position="354"/>
    </location>
</feature>
<evidence type="ECO:0000313" key="3">
    <source>
        <dbReference type="EMBL" id="KAG2263571.1"/>
    </source>
</evidence>
<keyword evidence="1" id="KW-0175">Coiled coil</keyword>
<dbReference type="Proteomes" id="UP000886595">
    <property type="component" value="Unassembled WGS sequence"/>
</dbReference>
<dbReference type="OrthoDB" id="1701885at2759"/>
<feature type="region of interest" description="Disordered" evidence="2">
    <location>
        <begin position="57"/>
        <end position="77"/>
    </location>
</feature>
<feature type="coiled-coil region" evidence="1">
    <location>
        <begin position="368"/>
        <end position="395"/>
    </location>
</feature>
<name>A0A8X7U5A4_BRACI</name>
<dbReference type="PANTHER" id="PTHR33476">
    <property type="entry name" value="EMB|CAB62613.1"/>
    <property type="match status" value="1"/>
</dbReference>
<proteinExistence type="predicted"/>
<evidence type="ECO:0000256" key="1">
    <source>
        <dbReference type="SAM" id="Coils"/>
    </source>
</evidence>
<gene>
    <name evidence="3" type="ORF">Bca52824_070650</name>
</gene>
<evidence type="ECO:0000256" key="2">
    <source>
        <dbReference type="SAM" id="MobiDB-lite"/>
    </source>
</evidence>
<evidence type="ECO:0000313" key="4">
    <source>
        <dbReference type="Proteomes" id="UP000886595"/>
    </source>
</evidence>
<feature type="compositionally biased region" description="Polar residues" evidence="2">
    <location>
        <begin position="339"/>
        <end position="349"/>
    </location>
</feature>
<protein>
    <submittedName>
        <fullName evidence="3">Uncharacterized protein</fullName>
    </submittedName>
</protein>
<accession>A0A8X7U5A4</accession>